<evidence type="ECO:0008006" key="10">
    <source>
        <dbReference type="Google" id="ProtNLM"/>
    </source>
</evidence>
<protein>
    <recommendedName>
        <fullName evidence="10">SPOR domain-containing protein</fullName>
    </recommendedName>
</protein>
<dbReference type="EMBL" id="JAAITB010000003">
    <property type="protein sequence ID" value="NSJ78419.1"/>
    <property type="molecule type" value="Genomic_DNA"/>
</dbReference>
<proteinExistence type="predicted"/>
<evidence type="ECO:0000313" key="3">
    <source>
        <dbReference type="EMBL" id="CBL38114.1"/>
    </source>
</evidence>
<evidence type="ECO:0000313" key="4">
    <source>
        <dbReference type="EMBL" id="CUN13142.1"/>
    </source>
</evidence>
<evidence type="ECO:0000313" key="7">
    <source>
        <dbReference type="Proteomes" id="UP000095598"/>
    </source>
</evidence>
<dbReference type="KEGG" id="bprl:CL2_11270"/>
<organism evidence="3 6">
    <name type="scientific">Anaerostipes hadrus</name>
    <dbReference type="NCBI Taxonomy" id="649756"/>
    <lineage>
        <taxon>Bacteria</taxon>
        <taxon>Bacillati</taxon>
        <taxon>Bacillota</taxon>
        <taxon>Clostridia</taxon>
        <taxon>Lachnospirales</taxon>
        <taxon>Lachnospiraceae</taxon>
        <taxon>Anaerostipes</taxon>
    </lineage>
</organism>
<evidence type="ECO:0000313" key="5">
    <source>
        <dbReference type="EMBL" id="NSJ78419.1"/>
    </source>
</evidence>
<reference evidence="5" key="6">
    <citation type="submission" date="2020-02" db="EMBL/GenBank/DDBJ databases">
        <authorList>
            <person name="Littmann E."/>
            <person name="Sorbara M."/>
        </authorList>
    </citation>
    <scope>NUCLEOTIDE SEQUENCE</scope>
    <source>
        <strain evidence="5">MSK.14.57</strain>
    </source>
</reference>
<reference evidence="3 6" key="1">
    <citation type="submission" date="2010-03" db="EMBL/GenBank/DDBJ databases">
        <title>The genome sequence of Clostridiales sp. SSC/2.</title>
        <authorList>
            <consortium name="metaHIT consortium -- http://www.metahit.eu/"/>
            <person name="Pajon A."/>
            <person name="Turner K."/>
            <person name="Parkhill J."/>
            <person name="Duncan S."/>
            <person name="Flint H."/>
        </authorList>
    </citation>
    <scope>NUCLEOTIDE SEQUENCE [LARGE SCALE GENOMIC DNA]</scope>
    <source>
        <strain evidence="3 6">SSC/2</strain>
    </source>
</reference>
<evidence type="ECO:0000313" key="6">
    <source>
        <dbReference type="Proteomes" id="UP000008960"/>
    </source>
</evidence>
<evidence type="ECO:0000313" key="1">
    <source>
        <dbReference type="EMBL" id="AQP40201.1"/>
    </source>
</evidence>
<gene>
    <name evidence="3" type="ORF">CL2_11270</name>
    <name evidence="1" type="ORF">DO83_11825</name>
    <name evidence="2" type="ORF">DO83_13310</name>
    <name evidence="4" type="ORF">ERS852425_02817</name>
    <name evidence="5" type="ORF">G5A72_02185</name>
</gene>
<dbReference type="Proteomes" id="UP001644750">
    <property type="component" value="Unassembled WGS sequence"/>
</dbReference>
<dbReference type="EMBL" id="CP012098">
    <property type="protein sequence ID" value="AQP40201.1"/>
    <property type="molecule type" value="Genomic_DNA"/>
</dbReference>
<dbReference type="Proteomes" id="UP000008960">
    <property type="component" value="Chromosome"/>
</dbReference>
<reference evidence="4 7" key="3">
    <citation type="submission" date="2015-09" db="EMBL/GenBank/DDBJ databases">
        <authorList>
            <consortium name="Pathogen Informatics"/>
        </authorList>
    </citation>
    <scope>NUCLEOTIDE SEQUENCE [LARGE SCALE GENOMIC DNA]</scope>
    <source>
        <strain evidence="4 7">2789STDY5608868</strain>
    </source>
</reference>
<keyword evidence="9" id="KW-1185">Reference proteome</keyword>
<reference evidence="3 6" key="2">
    <citation type="submission" date="2010-03" db="EMBL/GenBank/DDBJ databases">
        <authorList>
            <person name="Pajon A."/>
        </authorList>
    </citation>
    <scope>NUCLEOTIDE SEQUENCE [LARGE SCALE GENOMIC DNA]</scope>
    <source>
        <strain evidence="3 6">SSC/2</strain>
    </source>
</reference>
<reference evidence="1 8" key="4">
    <citation type="journal article" date="2016" name="Sci. Rep.">
        <title>Accelerated dysbiosis of gut microbiota during aggravation of DSS-induced colitis by a butyrate-producing bacterium.</title>
        <authorList>
            <person name="Zhang Q."/>
            <person name="Wu Y."/>
            <person name="Wang J."/>
            <person name="Wu G."/>
            <person name="Long W."/>
            <person name="Xue Z."/>
            <person name="Wang L."/>
            <person name="Zhang X."/>
            <person name="Pang X."/>
            <person name="Zhao Y."/>
            <person name="Zhao L."/>
            <person name="Zhang C."/>
        </authorList>
    </citation>
    <scope>NUCLEOTIDE SEQUENCE [LARGE SCALE GENOMIC DNA]</scope>
    <source>
        <strain evidence="1 8">BPB5</strain>
    </source>
</reference>
<reference evidence="5 9" key="5">
    <citation type="journal article" date="2020" name="Cell Host Microbe">
        <title>Functional and Genomic Variation between Human-Derived Isolates of Lachnospiraceae Reveals Inter- and Intra-Species Diversity.</title>
        <authorList>
            <person name="Sorbara M.T."/>
            <person name="Littmann E.R."/>
            <person name="Fontana E."/>
            <person name="Moody T.U."/>
            <person name="Kohout C.E."/>
            <person name="Gjonbalaj M."/>
            <person name="Eaton V."/>
            <person name="Seok R."/>
            <person name="Leiner I.M."/>
            <person name="Pamer E.G."/>
        </authorList>
    </citation>
    <scope>NUCLEOTIDE SEQUENCE [LARGE SCALE GENOMIC DNA]</scope>
    <source>
        <strain evidence="5 9">MSK.14.57</strain>
    </source>
</reference>
<dbReference type="EMBL" id="FP929061">
    <property type="protein sequence ID" value="CBL38114.1"/>
    <property type="molecule type" value="Genomic_DNA"/>
</dbReference>
<dbReference type="Proteomes" id="UP000188159">
    <property type="component" value="Chromosome"/>
</dbReference>
<sequence length="62" mass="7541">MYIYQLTYEDEGSLLMIGYFGSWKKARSVMKKYRSTLPGFKEYPNCFIIKKMKVNKDNYYFL</sequence>
<evidence type="ECO:0000313" key="2">
    <source>
        <dbReference type="EMBL" id="AQP40466.1"/>
    </source>
</evidence>
<dbReference type="AlphaFoldDB" id="D4MZR9"/>
<dbReference type="STRING" id="649756.ERS852387_01026"/>
<name>D4MZR9_ANAHA</name>
<evidence type="ECO:0000313" key="8">
    <source>
        <dbReference type="Proteomes" id="UP000188159"/>
    </source>
</evidence>
<dbReference type="RefSeq" id="WP_008392527.1">
    <property type="nucleotide sequence ID" value="NC_021016.1"/>
</dbReference>
<dbReference type="EMBL" id="CP012098">
    <property type="protein sequence ID" value="AQP40466.1"/>
    <property type="molecule type" value="Genomic_DNA"/>
</dbReference>
<dbReference type="Proteomes" id="UP000095598">
    <property type="component" value="Unassembled WGS sequence"/>
</dbReference>
<dbReference type="EMBL" id="CYXT01000026">
    <property type="protein sequence ID" value="CUN13142.1"/>
    <property type="molecule type" value="Genomic_DNA"/>
</dbReference>
<accession>D4MZR9</accession>
<evidence type="ECO:0000313" key="9">
    <source>
        <dbReference type="Proteomes" id="UP001644750"/>
    </source>
</evidence>